<feature type="compositionally biased region" description="Basic and acidic residues" evidence="1">
    <location>
        <begin position="1627"/>
        <end position="1640"/>
    </location>
</feature>
<feature type="compositionally biased region" description="Basic residues" evidence="1">
    <location>
        <begin position="1555"/>
        <end position="1570"/>
    </location>
</feature>
<feature type="compositionally biased region" description="Polar residues" evidence="1">
    <location>
        <begin position="2034"/>
        <end position="2053"/>
    </location>
</feature>
<proteinExistence type="predicted"/>
<reference evidence="3" key="2">
    <citation type="submission" date="2025-08" db="UniProtKB">
        <authorList>
            <consortium name="Ensembl"/>
        </authorList>
    </citation>
    <scope>IDENTIFICATION</scope>
</reference>
<feature type="compositionally biased region" description="Basic residues" evidence="1">
    <location>
        <begin position="1326"/>
        <end position="1336"/>
    </location>
</feature>
<feature type="compositionally biased region" description="Basic and acidic residues" evidence="1">
    <location>
        <begin position="2100"/>
        <end position="2121"/>
    </location>
</feature>
<feature type="compositionally biased region" description="Basic and acidic residues" evidence="1">
    <location>
        <begin position="283"/>
        <end position="294"/>
    </location>
</feature>
<dbReference type="PANTHER" id="PTHR47639:SF1">
    <property type="entry name" value="BTB_POZ DOMAIN-CONTAINING PROTEIN 18"/>
    <property type="match status" value="1"/>
</dbReference>
<dbReference type="InterPro" id="IPR042915">
    <property type="entry name" value="BTBD18"/>
</dbReference>
<feature type="compositionally biased region" description="Basic and acidic residues" evidence="1">
    <location>
        <begin position="1307"/>
        <end position="1324"/>
    </location>
</feature>
<name>A0A8K9XBD6_ONCMY</name>
<feature type="compositionally biased region" description="Basic and acidic residues" evidence="1">
    <location>
        <begin position="436"/>
        <end position="465"/>
    </location>
</feature>
<reference evidence="3" key="1">
    <citation type="submission" date="2020-07" db="EMBL/GenBank/DDBJ databases">
        <title>A long reads based de novo assembly of the rainbow trout Arlee double haploid line genome.</title>
        <authorList>
            <person name="Gao G."/>
            <person name="Palti Y."/>
        </authorList>
    </citation>
    <scope>NUCLEOTIDE SEQUENCE [LARGE SCALE GENOMIC DNA]</scope>
</reference>
<feature type="compositionally biased region" description="Basic residues" evidence="1">
    <location>
        <begin position="1713"/>
        <end position="1723"/>
    </location>
</feature>
<feature type="region of interest" description="Disordered" evidence="1">
    <location>
        <begin position="1268"/>
        <end position="1413"/>
    </location>
</feature>
<dbReference type="Pfam" id="PF00651">
    <property type="entry name" value="BTB"/>
    <property type="match status" value="1"/>
</dbReference>
<feature type="compositionally biased region" description="Basic and acidic residues" evidence="1">
    <location>
        <begin position="568"/>
        <end position="585"/>
    </location>
</feature>
<feature type="compositionally biased region" description="Basic and acidic residues" evidence="1">
    <location>
        <begin position="1590"/>
        <end position="1620"/>
    </location>
</feature>
<feature type="compositionally biased region" description="Basic residues" evidence="1">
    <location>
        <begin position="1998"/>
        <end position="2008"/>
    </location>
</feature>
<feature type="region of interest" description="Disordered" evidence="1">
    <location>
        <begin position="197"/>
        <end position="333"/>
    </location>
</feature>
<feature type="compositionally biased region" description="Polar residues" evidence="1">
    <location>
        <begin position="376"/>
        <end position="399"/>
    </location>
</feature>
<feature type="compositionally biased region" description="Basic and acidic residues" evidence="1">
    <location>
        <begin position="1889"/>
        <end position="1901"/>
    </location>
</feature>
<feature type="compositionally biased region" description="Basic and acidic residues" evidence="1">
    <location>
        <begin position="1960"/>
        <end position="1971"/>
    </location>
</feature>
<feature type="compositionally biased region" description="Polar residues" evidence="1">
    <location>
        <begin position="971"/>
        <end position="996"/>
    </location>
</feature>
<organism evidence="3 4">
    <name type="scientific">Oncorhynchus mykiss</name>
    <name type="common">Rainbow trout</name>
    <name type="synonym">Salmo gairdneri</name>
    <dbReference type="NCBI Taxonomy" id="8022"/>
    <lineage>
        <taxon>Eukaryota</taxon>
        <taxon>Metazoa</taxon>
        <taxon>Chordata</taxon>
        <taxon>Craniata</taxon>
        <taxon>Vertebrata</taxon>
        <taxon>Euteleostomi</taxon>
        <taxon>Actinopterygii</taxon>
        <taxon>Neopterygii</taxon>
        <taxon>Teleostei</taxon>
        <taxon>Protacanthopterygii</taxon>
        <taxon>Salmoniformes</taxon>
        <taxon>Salmonidae</taxon>
        <taxon>Salmoninae</taxon>
        <taxon>Oncorhynchus</taxon>
    </lineage>
</organism>
<feature type="compositionally biased region" description="Basic residues" evidence="1">
    <location>
        <begin position="1366"/>
        <end position="1378"/>
    </location>
</feature>
<feature type="compositionally biased region" description="Basic and acidic residues" evidence="1">
    <location>
        <begin position="2150"/>
        <end position="2194"/>
    </location>
</feature>
<evidence type="ECO:0000259" key="2">
    <source>
        <dbReference type="PROSITE" id="PS50097"/>
    </source>
</evidence>
<dbReference type="GO" id="GO:0032968">
    <property type="term" value="P:positive regulation of transcription elongation by RNA polymerase II"/>
    <property type="evidence" value="ECO:0007669"/>
    <property type="project" value="InterPro"/>
</dbReference>
<feature type="compositionally biased region" description="Low complexity" evidence="1">
    <location>
        <begin position="1523"/>
        <end position="1535"/>
    </location>
</feature>
<feature type="region of interest" description="Disordered" evidence="1">
    <location>
        <begin position="1460"/>
        <end position="2126"/>
    </location>
</feature>
<feature type="compositionally biased region" description="Basic and acidic residues" evidence="1">
    <location>
        <begin position="324"/>
        <end position="333"/>
    </location>
</feature>
<feature type="compositionally biased region" description="Low complexity" evidence="1">
    <location>
        <begin position="741"/>
        <end position="762"/>
    </location>
</feature>
<feature type="compositionally biased region" description="Low complexity" evidence="1">
    <location>
        <begin position="229"/>
        <end position="240"/>
    </location>
</feature>
<dbReference type="GeneTree" id="ENSGT01140000283375"/>
<reference evidence="3" key="3">
    <citation type="submission" date="2025-09" db="UniProtKB">
        <authorList>
            <consortium name="Ensembl"/>
        </authorList>
    </citation>
    <scope>IDENTIFICATION</scope>
</reference>
<dbReference type="PROSITE" id="PS50097">
    <property type="entry name" value="BTB"/>
    <property type="match status" value="1"/>
</dbReference>
<accession>A0A8K9XBD6</accession>
<feature type="region of interest" description="Disordered" evidence="1">
    <location>
        <begin position="2147"/>
        <end position="2194"/>
    </location>
</feature>
<feature type="compositionally biased region" description="Polar residues" evidence="1">
    <location>
        <begin position="1268"/>
        <end position="1285"/>
    </location>
</feature>
<feature type="compositionally biased region" description="Polar residues" evidence="1">
    <location>
        <begin position="1910"/>
        <end position="1938"/>
    </location>
</feature>
<feature type="compositionally biased region" description="Polar residues" evidence="1">
    <location>
        <begin position="261"/>
        <end position="272"/>
    </location>
</feature>
<feature type="compositionally biased region" description="Basic and acidic residues" evidence="1">
    <location>
        <begin position="695"/>
        <end position="704"/>
    </location>
</feature>
<feature type="compositionally biased region" description="Basic and acidic residues" evidence="1">
    <location>
        <begin position="306"/>
        <end position="317"/>
    </location>
</feature>
<feature type="compositionally biased region" description="Polar residues" evidence="1">
    <location>
        <begin position="885"/>
        <end position="896"/>
    </location>
</feature>
<evidence type="ECO:0000256" key="1">
    <source>
        <dbReference type="SAM" id="MobiDB-lite"/>
    </source>
</evidence>
<feature type="region of interest" description="Disordered" evidence="1">
    <location>
        <begin position="373"/>
        <end position="784"/>
    </location>
</feature>
<dbReference type="Proteomes" id="UP000694395">
    <property type="component" value="Chromosome 10"/>
</dbReference>
<feature type="compositionally biased region" description="Basic and acidic residues" evidence="1">
    <location>
        <begin position="2009"/>
        <end position="2033"/>
    </location>
</feature>
<dbReference type="SMART" id="SM00225">
    <property type="entry name" value="BTB"/>
    <property type="match status" value="1"/>
</dbReference>
<feature type="compositionally biased region" description="Basic and acidic residues" evidence="1">
    <location>
        <begin position="1647"/>
        <end position="1712"/>
    </location>
</feature>
<dbReference type="PANTHER" id="PTHR47639">
    <property type="entry name" value="BTB/POZ DOMAIN-CONTAINING PROTEIN 18"/>
    <property type="match status" value="1"/>
</dbReference>
<dbReference type="InterPro" id="IPR011333">
    <property type="entry name" value="SKP1/BTB/POZ_sf"/>
</dbReference>
<feature type="compositionally biased region" description="Polar residues" evidence="1">
    <location>
        <begin position="1003"/>
        <end position="1016"/>
    </location>
</feature>
<feature type="region of interest" description="Disordered" evidence="1">
    <location>
        <begin position="971"/>
        <end position="1082"/>
    </location>
</feature>
<evidence type="ECO:0000313" key="4">
    <source>
        <dbReference type="Proteomes" id="UP000694395"/>
    </source>
</evidence>
<feature type="compositionally biased region" description="Basic and acidic residues" evidence="1">
    <location>
        <begin position="1337"/>
        <end position="1365"/>
    </location>
</feature>
<evidence type="ECO:0000313" key="3">
    <source>
        <dbReference type="Ensembl" id="ENSOMYP00000130180.1"/>
    </source>
</evidence>
<feature type="domain" description="BTB" evidence="2">
    <location>
        <begin position="41"/>
        <end position="111"/>
    </location>
</feature>
<feature type="region of interest" description="Disordered" evidence="1">
    <location>
        <begin position="885"/>
        <end position="924"/>
    </location>
</feature>
<sequence length="2388" mass="262662">MLSGPNKVEAKKRRMWRYRLPGFELRLLEELQRQKHNSLYCDTLLQTDGLSVPAHSCILAALSPYLSNALSNQSSPLPAGQRWPLKLQAVKAQTLLKLVDLLYSGELEGEGTMEQEEVMAAACKLGIGRLVEGWKDRGREGEGEEERRCSLRDVGVQTEGGETQVGVLVEMGTQTVDCNEGIYMTFLSPLPDALPTPSPPPLLLVQSSSEGQQHTTHTAPPSLSPQIMTPTSHPSSTPPSVKATVNCGTAPFRTHPRTSEPEVTNLSLSSGVLSGDMVAPSDDSDHPTTPREESAVPECSVAENGVTERRMEKKREQQLTSHTGRAEEGGTGECLEKRGVVGRKWLTGQRLEDTQISIKVKLRRRTRGQLWELVSGQETDGSISPGQGQETDGSISPGQGQERDGTISPGQRQERDGTISPGQRQERDGTISPGQRQERDRTISPGQRQERDRTISPGQRQERDGTISPGQRQERDRTISPSQRQERDGTISPGQRQERDGTISPGQRQERDGTISPGQRQERDGTISPGQRQERDGTISPGQRQERDGTISPGQRQERDGTISPGQRQERDRTISPSQRQERDGTISPGQRQERDGTISPGQRQERDGTISPGQRQERDGTISPGQRQERDGTISPGQRQERDGTISPGQRQERDGTISPGQRQERDGTISPGQRQERDGTISPGRRQLVLAALKKETHDRMRTRQLPRQPLPPPQSPALPRCSPLDTAFLTPPPRSRPHPTSKTTTTQSTSLKQCSSTHHPTPHPAHEPQLALPQPPVEESDEQIEKMLEDIMMGLNILPPVVLDRNCDQRHHLQSHDRPSACSCSHPVHARHSAVGSASRCVCSHGYATGSDDASSTETGVQCSSENAKNHQELLSRFQNSQNQELQNRNSKSLVVGCGGSSSIMPVHSGSSPRPPHQSLPQSQASLLYAGEEDRDPGFWKGSAQTGVPSTYREHVCNLSSADCLSTNGDTTPSQVNGDTTPSQVNGDTTPSHMNREAIPSQSPSQASTNQEVPQEEEPSVTPGFLPPSETDASEPQHPACPPDASPWRGLHFPELLSLLSPGSETQPSQSPPPHWEELRLPKCLSPLNSPEPLPPPSPAKPFLKSPFRHPVTPFHRIPQLSKLPPWLCCTPRRLQFPLSSMIHSPRSPGNLCESKKCLGLPWESNNNSEQMADGQYKASISNNSEQITDGQYKASISNNSEQMTDGQYKASISNNSEQMTDGQYKASISNNSEQITDGQYKASISNNSEQITDGQYKASISNNSEQMTDGQYKASISNNARLTGKEDEEERKRKKVATTTTGRRLEKAKAKRREGDETWKPHSNRKRIRVRRKEGLEPEQGRRTETPKAKTERRQEDETWSQHRKRIRVRRKGGLKAEQEQSEDSETPEPPRKKRKRNVSTKIEDSPLVRTERVKLNDRMKTENGQVKISLCSVSLSTNNVLARERLGRYLSNTSTKSLSSLGEEANPPPEGTKVLGSETGNPVRVLRARDRDVKRPPNVWTAAGSCSPVKLHQEDKQSNMSSETPSPSSSGFQALAKAVGLLQIPPTPPPKRKRGRPPRKIRPGKKQVSQAGGLFPTSAMTTGIHDVEAVEHKKERGEGEPQGKERGEPRGKERGGGGGEPQGKERGEPRGKERGGGGGEPQGKERGEPRGKERGGGGEPQGKERGEGEPQGKERGGELQRKKRGEPRGKEREGEPHRTKIEAEPQKNKKVKGVPQRKKREEPLRKKNGREPQGKEKGGGEPQGKEKGGGEPQGKEKGGGEPQGKEKVGEPHGKEKGGEPHGKEKGGGEPQGKEKGGGEPQGKEKGGGEPQGKEKGGGEPQGKEKVGEPHGKEKGGGEPQGKEKGGGEPQVKEKGGDPQVKENGGGEPQGKDDKRKKCRKRVRLREGHGKGERAELFQRLPVLSKSKTVAQKPSSLTTSPSTHEEQVPSNCSGIGTGTILQPPPSGHPQNSSPKRSGETESDRDPLRPPAVKRTPSKGRAPTVCLKKFQELLKHRHQKTRKSTKSKETKESETEVQKQSERKLLKPNESDNGQNESRLMNKNTSSSQSLERESAIRPTVDNDDQTNRTESDHPEEKDGGHDSSTCGQETEYQDLIYKETERENVEDGEHFENRENVLDGENVDASGDFFKLREELATLSVLSMTRTKEMVDPHRSDKGNKDGRYLVSKENRERETDSSTETNKKTEKGKGSVVEAYRRSLIIQEVEEKMEDGYLEMEISSEELDVVDEVQQTLGYAGAEEVSGEEEEIDVEEMGPTMYPDAAWQEVPGAREVDQASSTMASFRGITHNQIHLPQKIKMATAAPEMADVSIPTPLEAEPFTLTSRRVTTGSTGSWEPEEEEDVEVDVLEWSPDVRPRVWGVGLEQGVTELTEEEEIDVMGEETD</sequence>
<dbReference type="SUPFAM" id="SSF69349">
    <property type="entry name" value="Phage fibre proteins"/>
    <property type="match status" value="1"/>
</dbReference>
<dbReference type="Gene3D" id="3.30.710.10">
    <property type="entry name" value="Potassium Channel Kv1.1, Chain A"/>
    <property type="match status" value="1"/>
</dbReference>
<dbReference type="Ensembl" id="ENSOMYT00000139043.1">
    <property type="protein sequence ID" value="ENSOMYP00000130180.1"/>
    <property type="gene ID" value="ENSOMYG00000069882.1"/>
</dbReference>
<feature type="compositionally biased region" description="Basic and acidic residues" evidence="1">
    <location>
        <begin position="2069"/>
        <end position="2085"/>
    </location>
</feature>
<dbReference type="SUPFAM" id="SSF54695">
    <property type="entry name" value="POZ domain"/>
    <property type="match status" value="1"/>
</dbReference>
<feature type="compositionally biased region" description="Polar residues" evidence="1">
    <location>
        <begin position="904"/>
        <end position="915"/>
    </location>
</feature>
<dbReference type="InterPro" id="IPR000210">
    <property type="entry name" value="BTB/POZ_dom"/>
</dbReference>
<feature type="compositionally biased region" description="Polar residues" evidence="1">
    <location>
        <begin position="210"/>
        <end position="228"/>
    </location>
</feature>
<keyword evidence="4" id="KW-1185">Reference proteome</keyword>
<protein>
    <recommendedName>
        <fullName evidence="2">BTB domain-containing protein</fullName>
    </recommendedName>
</protein>
<feature type="compositionally biased region" description="Basic and acidic residues" evidence="1">
    <location>
        <begin position="1724"/>
        <end position="1865"/>
    </location>
</feature>
<feature type="compositionally biased region" description="Basic and acidic residues" evidence="1">
    <location>
        <begin position="472"/>
        <end position="489"/>
    </location>
</feature>